<organism evidence="1 2">
    <name type="scientific">Ancylostoma ceylanicum</name>
    <dbReference type="NCBI Taxonomy" id="53326"/>
    <lineage>
        <taxon>Eukaryota</taxon>
        <taxon>Metazoa</taxon>
        <taxon>Ecdysozoa</taxon>
        <taxon>Nematoda</taxon>
        <taxon>Chromadorea</taxon>
        <taxon>Rhabditida</taxon>
        <taxon>Rhabditina</taxon>
        <taxon>Rhabditomorpha</taxon>
        <taxon>Strongyloidea</taxon>
        <taxon>Ancylostomatidae</taxon>
        <taxon>Ancylostomatinae</taxon>
        <taxon>Ancylostoma</taxon>
    </lineage>
</organism>
<sequence length="76" mass="8590">MSEKECLYFFARRWRRGDGHNTRDATGSKTVASRGCAMTKFANLRTRSITQVARFGASVNVYAVLMISRPVPYVLD</sequence>
<dbReference type="Proteomes" id="UP000024635">
    <property type="component" value="Unassembled WGS sequence"/>
</dbReference>
<keyword evidence="2" id="KW-1185">Reference proteome</keyword>
<proteinExistence type="predicted"/>
<protein>
    <submittedName>
        <fullName evidence="1">Uncharacterized protein</fullName>
    </submittedName>
</protein>
<gene>
    <name evidence="1" type="primary">Acey_s0016.g2941</name>
    <name evidence="1" type="ORF">Y032_0016g2941</name>
</gene>
<name>A0A016V7R9_9BILA</name>
<evidence type="ECO:0000313" key="1">
    <source>
        <dbReference type="EMBL" id="EYC22778.1"/>
    </source>
</evidence>
<reference evidence="2" key="1">
    <citation type="journal article" date="2015" name="Nat. Genet.">
        <title>The genome and transcriptome of the zoonotic hookworm Ancylostoma ceylanicum identify infection-specific gene families.</title>
        <authorList>
            <person name="Schwarz E.M."/>
            <person name="Hu Y."/>
            <person name="Antoshechkin I."/>
            <person name="Miller M.M."/>
            <person name="Sternberg P.W."/>
            <person name="Aroian R.V."/>
        </authorList>
    </citation>
    <scope>NUCLEOTIDE SEQUENCE</scope>
    <source>
        <strain evidence="2">HY135</strain>
    </source>
</reference>
<evidence type="ECO:0000313" key="2">
    <source>
        <dbReference type="Proteomes" id="UP000024635"/>
    </source>
</evidence>
<dbReference type="AlphaFoldDB" id="A0A016V7R9"/>
<dbReference type="EMBL" id="JARK01001352">
    <property type="protein sequence ID" value="EYC22778.1"/>
    <property type="molecule type" value="Genomic_DNA"/>
</dbReference>
<accession>A0A016V7R9</accession>
<comment type="caution">
    <text evidence="1">The sequence shown here is derived from an EMBL/GenBank/DDBJ whole genome shotgun (WGS) entry which is preliminary data.</text>
</comment>